<protein>
    <recommendedName>
        <fullName evidence="7">FAD-binding FR-type domain-containing protein</fullName>
    </recommendedName>
</protein>
<dbReference type="Pfam" id="PF00970">
    <property type="entry name" value="FAD_binding_6"/>
    <property type="match status" value="1"/>
</dbReference>
<evidence type="ECO:0000313" key="8">
    <source>
        <dbReference type="EMBL" id="GMI26078.1"/>
    </source>
</evidence>
<feature type="signal peptide" evidence="6">
    <location>
        <begin position="1"/>
        <end position="23"/>
    </location>
</feature>
<dbReference type="Gene3D" id="2.40.30.10">
    <property type="entry name" value="Translation factors"/>
    <property type="match status" value="1"/>
</dbReference>
<keyword evidence="4" id="KW-0560">Oxidoreductase</keyword>
<dbReference type="EMBL" id="BRYB01002829">
    <property type="protein sequence ID" value="GMI26078.1"/>
    <property type="molecule type" value="Genomic_DNA"/>
</dbReference>
<dbReference type="PANTHER" id="PTHR19370:SF185">
    <property type="entry name" value="NADH-CYTOCHROME B5 REDUCTASE"/>
    <property type="match status" value="1"/>
</dbReference>
<evidence type="ECO:0000256" key="2">
    <source>
        <dbReference type="ARBA" id="ARBA00022630"/>
    </source>
</evidence>
<keyword evidence="5" id="KW-0812">Transmembrane</keyword>
<organism evidence="8 9">
    <name type="scientific">Tetraparma gracilis</name>
    <dbReference type="NCBI Taxonomy" id="2962635"/>
    <lineage>
        <taxon>Eukaryota</taxon>
        <taxon>Sar</taxon>
        <taxon>Stramenopiles</taxon>
        <taxon>Ochrophyta</taxon>
        <taxon>Bolidophyceae</taxon>
        <taxon>Parmales</taxon>
        <taxon>Triparmaceae</taxon>
        <taxon>Tetraparma</taxon>
    </lineage>
</organism>
<keyword evidence="5" id="KW-0472">Membrane</keyword>
<dbReference type="Proteomes" id="UP001165060">
    <property type="component" value="Unassembled WGS sequence"/>
</dbReference>
<dbReference type="InterPro" id="IPR008333">
    <property type="entry name" value="Cbr1-like_FAD-bd_dom"/>
</dbReference>
<comment type="caution">
    <text evidence="8">The sequence shown here is derived from an EMBL/GenBank/DDBJ whole genome shotgun (WGS) entry which is preliminary data.</text>
</comment>
<evidence type="ECO:0000256" key="1">
    <source>
        <dbReference type="ARBA" id="ARBA00001974"/>
    </source>
</evidence>
<comment type="cofactor">
    <cofactor evidence="1">
        <name>FAD</name>
        <dbReference type="ChEBI" id="CHEBI:57692"/>
    </cofactor>
</comment>
<accession>A0ABQ6MH09</accession>
<evidence type="ECO:0000313" key="9">
    <source>
        <dbReference type="Proteomes" id="UP001165060"/>
    </source>
</evidence>
<keyword evidence="6" id="KW-0732">Signal</keyword>
<feature type="transmembrane region" description="Helical" evidence="5">
    <location>
        <begin position="28"/>
        <end position="45"/>
    </location>
</feature>
<dbReference type="InterPro" id="IPR001834">
    <property type="entry name" value="CBR-like"/>
</dbReference>
<keyword evidence="9" id="KW-1185">Reference proteome</keyword>
<evidence type="ECO:0000256" key="4">
    <source>
        <dbReference type="ARBA" id="ARBA00023002"/>
    </source>
</evidence>
<proteinExistence type="predicted"/>
<feature type="domain" description="FAD-binding FR-type" evidence="7">
    <location>
        <begin position="61"/>
        <end position="155"/>
    </location>
</feature>
<dbReference type="PANTHER" id="PTHR19370">
    <property type="entry name" value="NADH-CYTOCHROME B5 REDUCTASE"/>
    <property type="match status" value="1"/>
</dbReference>
<evidence type="ECO:0000256" key="5">
    <source>
        <dbReference type="SAM" id="Phobius"/>
    </source>
</evidence>
<feature type="chain" id="PRO_5045750862" description="FAD-binding FR-type domain-containing protein" evidence="6">
    <location>
        <begin position="24"/>
        <end position="155"/>
    </location>
</feature>
<dbReference type="InterPro" id="IPR017927">
    <property type="entry name" value="FAD-bd_FR_type"/>
</dbReference>
<sequence>MPSFALPPLLSSLLSSLGVPAKAAVPVEAIALLGFLSVLSLAALFKRLFFSGPLRLLTDPELWVRLPLVKREEISPDTRRFTFKLPLSYMVLGLPVGQHISFRHEDGDGNVAVRSYTPTTGDEVPGQVSFVIKVYFGEGGVNANARFPEGGKMTQ</sequence>
<evidence type="ECO:0000259" key="7">
    <source>
        <dbReference type="PROSITE" id="PS51384"/>
    </source>
</evidence>
<evidence type="ECO:0000256" key="6">
    <source>
        <dbReference type="SAM" id="SignalP"/>
    </source>
</evidence>
<dbReference type="PROSITE" id="PS51384">
    <property type="entry name" value="FAD_FR"/>
    <property type="match status" value="1"/>
</dbReference>
<keyword evidence="5" id="KW-1133">Transmembrane helix</keyword>
<name>A0ABQ6MH09_9STRA</name>
<keyword evidence="3" id="KW-0274">FAD</keyword>
<gene>
    <name evidence="8" type="ORF">TeGR_g13941</name>
</gene>
<keyword evidence="2" id="KW-0285">Flavoprotein</keyword>
<dbReference type="InterPro" id="IPR017938">
    <property type="entry name" value="Riboflavin_synthase-like_b-brl"/>
</dbReference>
<reference evidence="8 9" key="1">
    <citation type="journal article" date="2023" name="Commun. Biol.">
        <title>Genome analysis of Parmales, the sister group of diatoms, reveals the evolutionary specialization of diatoms from phago-mixotrophs to photoautotrophs.</title>
        <authorList>
            <person name="Ban H."/>
            <person name="Sato S."/>
            <person name="Yoshikawa S."/>
            <person name="Yamada K."/>
            <person name="Nakamura Y."/>
            <person name="Ichinomiya M."/>
            <person name="Sato N."/>
            <person name="Blanc-Mathieu R."/>
            <person name="Endo H."/>
            <person name="Kuwata A."/>
            <person name="Ogata H."/>
        </authorList>
    </citation>
    <scope>NUCLEOTIDE SEQUENCE [LARGE SCALE GENOMIC DNA]</scope>
</reference>
<evidence type="ECO:0000256" key="3">
    <source>
        <dbReference type="ARBA" id="ARBA00022827"/>
    </source>
</evidence>
<dbReference type="SUPFAM" id="SSF63380">
    <property type="entry name" value="Riboflavin synthase domain-like"/>
    <property type="match status" value="1"/>
</dbReference>